<dbReference type="SUPFAM" id="SSF101898">
    <property type="entry name" value="NHL repeat"/>
    <property type="match status" value="1"/>
</dbReference>
<sequence length="355" mass="39484">MLKRLILAISALCCLQTACAEQPKDFKVFREMDATNAPANIAVGADGRIFMSTHLAYGPPHKIVEVMPDGSFEPYPKAEFFPEINAVLGAIVDRDGIFWFLDTIWGKDGMGRVIGWDTKNEKLYKIFHIPRPLIYDNFILNDMAVDRDNNAIYIAETASDTTSAILVLDIDTGLVRRVLEGSKVTTPEDKQMIIRGKPLTMQGNDAKVGINPITIDDQNEYVYFAPMTSTALYRVKTADLLDKTLDNAALEARVERYADKPMSDGITIDSEGNVYISDIANSALGVITTDRKYTQLFQDDNILDWVEGFANAGDAGIYATANKLHRSPAFNNEQPTPNQFYIIQFEPLAHATLGR</sequence>
<feature type="chain" id="PRO_5046675317" evidence="3">
    <location>
        <begin position="21"/>
        <end position="355"/>
    </location>
</feature>
<dbReference type="PANTHER" id="PTHR10009:SF18">
    <property type="entry name" value="PROTEIN YELLOW-LIKE PROTEIN"/>
    <property type="match status" value="1"/>
</dbReference>
<accession>A0ABW2IJY9</accession>
<evidence type="ECO:0000256" key="1">
    <source>
        <dbReference type="ARBA" id="ARBA00004613"/>
    </source>
</evidence>
<dbReference type="RefSeq" id="WP_382166672.1">
    <property type="nucleotide sequence ID" value="NZ_JBHTBR010000004.1"/>
</dbReference>
<gene>
    <name evidence="4" type="ORF">ACFQS8_07440</name>
</gene>
<keyword evidence="3" id="KW-0732">Signal</keyword>
<dbReference type="Gene3D" id="2.120.10.30">
    <property type="entry name" value="TolB, C-terminal domain"/>
    <property type="match status" value="1"/>
</dbReference>
<dbReference type="EMBL" id="JBHTBR010000004">
    <property type="protein sequence ID" value="MFC7291443.1"/>
    <property type="molecule type" value="Genomic_DNA"/>
</dbReference>
<dbReference type="InterPro" id="IPR011042">
    <property type="entry name" value="6-blade_b-propeller_TolB-like"/>
</dbReference>
<evidence type="ECO:0000313" key="4">
    <source>
        <dbReference type="EMBL" id="MFC7291443.1"/>
    </source>
</evidence>
<organism evidence="4 5">
    <name type="scientific">Hirschia litorea</name>
    <dbReference type="NCBI Taxonomy" id="1199156"/>
    <lineage>
        <taxon>Bacteria</taxon>
        <taxon>Pseudomonadati</taxon>
        <taxon>Pseudomonadota</taxon>
        <taxon>Alphaproteobacteria</taxon>
        <taxon>Hyphomonadales</taxon>
        <taxon>Hyphomonadaceae</taxon>
        <taxon>Hirschia</taxon>
    </lineage>
</organism>
<protein>
    <submittedName>
        <fullName evidence="4">L-dopachrome tautomerase-related protein</fullName>
    </submittedName>
</protein>
<keyword evidence="5" id="KW-1185">Reference proteome</keyword>
<dbReference type="PANTHER" id="PTHR10009">
    <property type="entry name" value="PROTEIN YELLOW-RELATED"/>
    <property type="match status" value="1"/>
</dbReference>
<dbReference type="Pfam" id="PF03022">
    <property type="entry name" value="MRJP"/>
    <property type="match status" value="1"/>
</dbReference>
<comment type="subcellular location">
    <subcellularLocation>
        <location evidence="1">Secreted</location>
    </subcellularLocation>
</comment>
<dbReference type="InterPro" id="IPR017996">
    <property type="entry name" value="MRJP/yellow-related"/>
</dbReference>
<feature type="signal peptide" evidence="3">
    <location>
        <begin position="1"/>
        <end position="20"/>
    </location>
</feature>
<comment type="caution">
    <text evidence="4">The sequence shown here is derived from an EMBL/GenBank/DDBJ whole genome shotgun (WGS) entry which is preliminary data.</text>
</comment>
<name>A0ABW2IJY9_9PROT</name>
<reference evidence="5" key="1">
    <citation type="journal article" date="2019" name="Int. J. Syst. Evol. Microbiol.">
        <title>The Global Catalogue of Microorganisms (GCM) 10K type strain sequencing project: providing services to taxonomists for standard genome sequencing and annotation.</title>
        <authorList>
            <consortium name="The Broad Institute Genomics Platform"/>
            <consortium name="The Broad Institute Genome Sequencing Center for Infectious Disease"/>
            <person name="Wu L."/>
            <person name="Ma J."/>
        </authorList>
    </citation>
    <scope>NUCLEOTIDE SEQUENCE [LARGE SCALE GENOMIC DNA]</scope>
    <source>
        <strain evidence="5">CCUG 51308</strain>
    </source>
</reference>
<proteinExistence type="predicted"/>
<keyword evidence="2" id="KW-0964">Secreted</keyword>
<evidence type="ECO:0000313" key="5">
    <source>
        <dbReference type="Proteomes" id="UP001596492"/>
    </source>
</evidence>
<evidence type="ECO:0000256" key="3">
    <source>
        <dbReference type="SAM" id="SignalP"/>
    </source>
</evidence>
<evidence type="ECO:0000256" key="2">
    <source>
        <dbReference type="ARBA" id="ARBA00022525"/>
    </source>
</evidence>
<dbReference type="Proteomes" id="UP001596492">
    <property type="component" value="Unassembled WGS sequence"/>
</dbReference>